<feature type="coiled-coil region" evidence="6">
    <location>
        <begin position="490"/>
        <end position="517"/>
    </location>
</feature>
<dbReference type="GO" id="GO:0004534">
    <property type="term" value="F:5'-3' RNA exonuclease activity"/>
    <property type="evidence" value="ECO:0007669"/>
    <property type="project" value="EnsemblFungi"/>
</dbReference>
<dbReference type="InterPro" id="IPR041106">
    <property type="entry name" value="XRN1_D2_D3"/>
</dbReference>
<dbReference type="GO" id="GO:0003723">
    <property type="term" value="F:RNA binding"/>
    <property type="evidence" value="ECO:0007669"/>
    <property type="project" value="UniProtKB-KW"/>
</dbReference>
<feature type="domain" description="Xrn1 N-terminal" evidence="8">
    <location>
        <begin position="1"/>
        <end position="228"/>
    </location>
</feature>
<dbReference type="Gene3D" id="2.30.30.30">
    <property type="match status" value="1"/>
</dbReference>
<name>A0A0W0DI47_CANGB</name>
<evidence type="ECO:0000256" key="5">
    <source>
        <dbReference type="PIRNR" id="PIRNR006743"/>
    </source>
</evidence>
<keyword evidence="5" id="KW-0694">RNA-binding</keyword>
<evidence type="ECO:0000259" key="12">
    <source>
        <dbReference type="Pfam" id="PF18334"/>
    </source>
</evidence>
<feature type="region of interest" description="Disordered" evidence="7">
    <location>
        <begin position="1454"/>
        <end position="1522"/>
    </location>
</feature>
<evidence type="ECO:0000313" key="15">
    <source>
        <dbReference type="Proteomes" id="UP000054886"/>
    </source>
</evidence>
<gene>
    <name evidence="13" type="ORF">AO440_004507</name>
    <name evidence="14" type="ORF">AO440_005671</name>
</gene>
<dbReference type="Gene3D" id="2.30.30.750">
    <property type="match status" value="1"/>
</dbReference>
<dbReference type="GO" id="GO:0016242">
    <property type="term" value="P:negative regulation of macroautophagy"/>
    <property type="evidence" value="ECO:0007669"/>
    <property type="project" value="EnsemblFungi"/>
</dbReference>
<dbReference type="EMBL" id="LLZZ01000035">
    <property type="protein sequence ID" value="KTB11493.1"/>
    <property type="molecule type" value="Genomic_DNA"/>
</dbReference>
<dbReference type="Gene3D" id="3.30.1370.250">
    <property type="match status" value="1"/>
</dbReference>
<keyword evidence="2 5" id="KW-0378">Hydrolase</keyword>
<dbReference type="GO" id="GO:0110155">
    <property type="term" value="P:NAD-cap decapping"/>
    <property type="evidence" value="ECO:0007669"/>
    <property type="project" value="EnsemblFungi"/>
</dbReference>
<comment type="subcellular location">
    <subcellularLocation>
        <location evidence="5">Cytoplasm</location>
    </subcellularLocation>
</comment>
<dbReference type="Pfam" id="PF18129">
    <property type="entry name" value="SH3_12"/>
    <property type="match status" value="1"/>
</dbReference>
<dbReference type="GO" id="GO:0070966">
    <property type="term" value="P:nuclear-transcribed mRNA catabolic process, no-go decay"/>
    <property type="evidence" value="ECO:0007669"/>
    <property type="project" value="EnsemblFungi"/>
</dbReference>
<dbReference type="InterPro" id="IPR004859">
    <property type="entry name" value="Xrn1_N"/>
</dbReference>
<feature type="region of interest" description="Disordered" evidence="7">
    <location>
        <begin position="1419"/>
        <end position="1440"/>
    </location>
</feature>
<dbReference type="GO" id="GO:0010494">
    <property type="term" value="C:cytoplasmic stress granule"/>
    <property type="evidence" value="ECO:0007669"/>
    <property type="project" value="EnsemblFungi"/>
</dbReference>
<dbReference type="VEuPathDB" id="FungiDB:B1J91_L05874g"/>
<dbReference type="Pfam" id="PF17846">
    <property type="entry name" value="XRN_M"/>
    <property type="match status" value="1"/>
</dbReference>
<dbReference type="GO" id="GO:0090512">
    <property type="term" value="C:eisosome membrane domain/MCC"/>
    <property type="evidence" value="ECO:0007669"/>
    <property type="project" value="EnsemblFungi"/>
</dbReference>
<dbReference type="InterPro" id="IPR014722">
    <property type="entry name" value="Rib_uL2_dom2"/>
</dbReference>
<dbReference type="EC" id="3.1.13.-" evidence="5"/>
<dbReference type="VEuPathDB" id="FungiDB:GWK60_L09361"/>
<evidence type="ECO:0000256" key="7">
    <source>
        <dbReference type="SAM" id="MobiDB-lite"/>
    </source>
</evidence>
<dbReference type="InterPro" id="IPR027073">
    <property type="entry name" value="5_3_exoribonuclease"/>
</dbReference>
<keyword evidence="1 5" id="KW-0540">Nuclease</keyword>
<evidence type="ECO:0000256" key="6">
    <source>
        <dbReference type="SAM" id="Coils"/>
    </source>
</evidence>
<dbReference type="Gene3D" id="3.40.50.12390">
    <property type="match status" value="1"/>
</dbReference>
<dbReference type="VEuPathDB" id="FungiDB:CAGL0L05874g"/>
<feature type="region of interest" description="Disordered" evidence="7">
    <location>
        <begin position="1253"/>
        <end position="1327"/>
    </location>
</feature>
<feature type="compositionally biased region" description="Polar residues" evidence="7">
    <location>
        <begin position="1253"/>
        <end position="1269"/>
    </location>
</feature>
<feature type="compositionally biased region" description="Basic and acidic residues" evidence="7">
    <location>
        <begin position="1271"/>
        <end position="1291"/>
    </location>
</feature>
<dbReference type="GO" id="GO:0016078">
    <property type="term" value="P:tRNA decay"/>
    <property type="evidence" value="ECO:0007669"/>
    <property type="project" value="EnsemblFungi"/>
</dbReference>
<dbReference type="CDD" id="cd18673">
    <property type="entry name" value="PIN_XRN1-2-like"/>
    <property type="match status" value="1"/>
</dbReference>
<accession>A0A0W0DI47</accession>
<dbReference type="GO" id="GO:0032204">
    <property type="term" value="P:regulation of telomere maintenance"/>
    <property type="evidence" value="ECO:0007669"/>
    <property type="project" value="EnsemblFungi"/>
</dbReference>
<dbReference type="Gene3D" id="2.170.260.40">
    <property type="match status" value="1"/>
</dbReference>
<dbReference type="GO" id="GO:0061157">
    <property type="term" value="P:mRNA destabilization"/>
    <property type="evidence" value="ECO:0007669"/>
    <property type="project" value="EnsemblFungi"/>
</dbReference>
<protein>
    <recommendedName>
        <fullName evidence="5">5'-3' exoribonuclease 1</fullName>
        <ecNumber evidence="5">3.1.13.-</ecNumber>
    </recommendedName>
</protein>
<dbReference type="GO" id="GO:0070651">
    <property type="term" value="P:nonfunctional rRNA decay"/>
    <property type="evidence" value="ECO:0007669"/>
    <property type="project" value="EnsemblFungi"/>
</dbReference>
<dbReference type="EMBL" id="LLZZ01000004">
    <property type="protein sequence ID" value="KTB13829.1"/>
    <property type="molecule type" value="Genomic_DNA"/>
</dbReference>
<dbReference type="PIRSF" id="PIRSF006743">
    <property type="entry name" value="Exonuclease_Xnr1"/>
    <property type="match status" value="1"/>
</dbReference>
<keyword evidence="6" id="KW-0175">Coiled coil</keyword>
<evidence type="ECO:0000313" key="14">
    <source>
        <dbReference type="EMBL" id="KTB13829.1"/>
    </source>
</evidence>
<dbReference type="PANTHER" id="PTHR12341:SF7">
    <property type="entry name" value="5'-3' EXORIBONUCLEASE 1"/>
    <property type="match status" value="1"/>
</dbReference>
<dbReference type="GO" id="GO:0070479">
    <property type="term" value="P:nuclear-transcribed mRNA catabolic process, 5'-3' exonucleolytic nonsense-mediated decay"/>
    <property type="evidence" value="ECO:0007669"/>
    <property type="project" value="EnsemblFungi"/>
</dbReference>
<dbReference type="GO" id="GO:0005634">
    <property type="term" value="C:nucleus"/>
    <property type="evidence" value="ECO:0007669"/>
    <property type="project" value="EnsemblFungi"/>
</dbReference>
<comment type="similarity">
    <text evidence="4 5">Belongs to the 5'-3' exonuclease family.</text>
</comment>
<dbReference type="OrthoDB" id="372487at2759"/>
<comment type="caution">
    <text evidence="13">The sequence shown here is derived from an EMBL/GenBank/DDBJ whole genome shotgun (WGS) entry which is preliminary data.</text>
</comment>
<dbReference type="GO" id="GO:0006364">
    <property type="term" value="P:rRNA processing"/>
    <property type="evidence" value="ECO:0007669"/>
    <property type="project" value="EnsemblFungi"/>
</dbReference>
<dbReference type="FunFam" id="2.30.30.750:FF:000002">
    <property type="entry name" value="5'-3' exoribonuclease 1"/>
    <property type="match status" value="1"/>
</dbReference>
<dbReference type="VEuPathDB" id="FungiDB:GVI51_L05731"/>
<evidence type="ECO:0000256" key="4">
    <source>
        <dbReference type="ARBA" id="ARBA00038299"/>
    </source>
</evidence>
<keyword evidence="5" id="KW-0866">Nonsense-mediated mRNA decay</keyword>
<evidence type="ECO:0000259" key="11">
    <source>
        <dbReference type="Pfam" id="PF18332"/>
    </source>
</evidence>
<keyword evidence="3 5" id="KW-0269">Exonuclease</keyword>
<evidence type="ECO:0000256" key="3">
    <source>
        <dbReference type="ARBA" id="ARBA00022839"/>
    </source>
</evidence>
<feature type="compositionally biased region" description="Basic and acidic residues" evidence="7">
    <location>
        <begin position="1454"/>
        <end position="1475"/>
    </location>
</feature>
<dbReference type="Gene3D" id="1.25.40.1050">
    <property type="match status" value="1"/>
</dbReference>
<feature type="domain" description="5'-3' exoribonuclease 1 D1" evidence="11">
    <location>
        <begin position="726"/>
        <end position="917"/>
    </location>
</feature>
<organism evidence="13 15">
    <name type="scientific">Candida glabrata</name>
    <name type="common">Yeast</name>
    <name type="synonym">Torulopsis glabrata</name>
    <dbReference type="NCBI Taxonomy" id="5478"/>
    <lineage>
        <taxon>Eukaryota</taxon>
        <taxon>Fungi</taxon>
        <taxon>Dikarya</taxon>
        <taxon>Ascomycota</taxon>
        <taxon>Saccharomycotina</taxon>
        <taxon>Saccharomycetes</taxon>
        <taxon>Saccharomycetales</taxon>
        <taxon>Saccharomycetaceae</taxon>
        <taxon>Nakaseomyces</taxon>
    </lineage>
</organism>
<dbReference type="InterPro" id="IPR047007">
    <property type="entry name" value="XRN1_D1_sf"/>
</dbReference>
<dbReference type="GO" id="GO:0003682">
    <property type="term" value="F:chromatin binding"/>
    <property type="evidence" value="ECO:0007669"/>
    <property type="project" value="EnsemblFungi"/>
</dbReference>
<dbReference type="GO" id="GO:0006995">
    <property type="term" value="P:cellular response to nitrogen starvation"/>
    <property type="evidence" value="ECO:0007669"/>
    <property type="project" value="EnsemblFungi"/>
</dbReference>
<dbReference type="GO" id="GO:0043144">
    <property type="term" value="P:sno(s)RNA processing"/>
    <property type="evidence" value="ECO:0007669"/>
    <property type="project" value="EnsemblFungi"/>
</dbReference>
<feature type="compositionally biased region" description="Basic and acidic residues" evidence="7">
    <location>
        <begin position="1299"/>
        <end position="1322"/>
    </location>
</feature>
<dbReference type="PANTHER" id="PTHR12341">
    <property type="entry name" value="5'-&gt;3' EXORIBONUCLEASE"/>
    <property type="match status" value="1"/>
</dbReference>
<dbReference type="Pfam" id="PF18332">
    <property type="entry name" value="XRN1_D1"/>
    <property type="match status" value="1"/>
</dbReference>
<dbReference type="InterPro" id="IPR047008">
    <property type="entry name" value="XRN1_SH3_sf"/>
</dbReference>
<dbReference type="Pfam" id="PF18334">
    <property type="entry name" value="XRN1_D2_D3"/>
    <property type="match status" value="1"/>
</dbReference>
<dbReference type="GO" id="GO:0000932">
    <property type="term" value="C:P-body"/>
    <property type="evidence" value="ECO:0007669"/>
    <property type="project" value="EnsemblFungi"/>
</dbReference>
<dbReference type="GO" id="GO:0031370">
    <property type="term" value="F:eukaryotic initiation factor 4G binding"/>
    <property type="evidence" value="ECO:0007669"/>
    <property type="project" value="EnsemblFungi"/>
</dbReference>
<feature type="domain" description="5'-3' exoribonuclease 1 SH3-like" evidence="10">
    <location>
        <begin position="1166"/>
        <end position="1236"/>
    </location>
</feature>
<reference evidence="13 15" key="1">
    <citation type="submission" date="2015-10" db="EMBL/GenBank/DDBJ databases">
        <title>Draft genomes sequences of Candida glabrata isolates 1A, 1B, 2A, 2B, 3A and 3B.</title>
        <authorList>
            <person name="Haavelsrud O.E."/>
            <person name="Gaustad P."/>
        </authorList>
    </citation>
    <scope>NUCLEOTIDE SEQUENCE [LARGE SCALE GENOMIC DNA]</scope>
    <source>
        <strain evidence="13">910700640</strain>
    </source>
</reference>
<evidence type="ECO:0000256" key="2">
    <source>
        <dbReference type="ARBA" id="ARBA00022801"/>
    </source>
</evidence>
<evidence type="ECO:0000313" key="13">
    <source>
        <dbReference type="EMBL" id="KTB11493.1"/>
    </source>
</evidence>
<dbReference type="InterPro" id="IPR041385">
    <property type="entry name" value="SH3_12"/>
</dbReference>
<dbReference type="Gene3D" id="6.10.140.950">
    <property type="match status" value="1"/>
</dbReference>
<evidence type="ECO:0000259" key="8">
    <source>
        <dbReference type="Pfam" id="PF03159"/>
    </source>
</evidence>
<dbReference type="GO" id="GO:0032968">
    <property type="term" value="P:positive regulation of transcription elongation by RNA polymerase II"/>
    <property type="evidence" value="ECO:0007669"/>
    <property type="project" value="EnsemblFungi"/>
</dbReference>
<evidence type="ECO:0000259" key="9">
    <source>
        <dbReference type="Pfam" id="PF17846"/>
    </source>
</evidence>
<comment type="function">
    <text evidence="5">Multifunctional protein that exhibits several independent functions at different levels of the cellular processes. 5'-3' exonuclease component of the nonsense-mediated mRNA decay (NMD) which is a highly conserved mRNA degradation pathway, an RNA surveillance system whose role is to identify and rid cells of mRNA with premature termination codons and thus prevents accumulation of potentially harmful truncated proteins.</text>
</comment>
<feature type="compositionally biased region" description="Basic residues" evidence="7">
    <location>
        <begin position="1494"/>
        <end position="1503"/>
    </location>
</feature>
<dbReference type="Proteomes" id="UP000054886">
    <property type="component" value="Unassembled WGS sequence"/>
</dbReference>
<feature type="domain" description="Xrn1 helical" evidence="9">
    <location>
        <begin position="274"/>
        <end position="685"/>
    </location>
</feature>
<dbReference type="InterPro" id="IPR041412">
    <property type="entry name" value="Xrn1_helical"/>
</dbReference>
<dbReference type="InterPro" id="IPR040992">
    <property type="entry name" value="XRN1_D1"/>
</dbReference>
<dbReference type="GO" id="GO:0007089">
    <property type="term" value="P:traversing start control point of mitotic cell cycle"/>
    <property type="evidence" value="ECO:0007669"/>
    <property type="project" value="EnsemblFungi"/>
</dbReference>
<evidence type="ECO:0000256" key="1">
    <source>
        <dbReference type="ARBA" id="ARBA00022722"/>
    </source>
</evidence>
<feature type="compositionally biased region" description="Basic and acidic residues" evidence="7">
    <location>
        <begin position="1510"/>
        <end position="1522"/>
    </location>
</feature>
<feature type="domain" description="Exoribonuclease Xrn1 D2/D3" evidence="12">
    <location>
        <begin position="921"/>
        <end position="1148"/>
    </location>
</feature>
<dbReference type="FunFam" id="3.40.50.12390:FF:000002">
    <property type="entry name" value="5'-3' exoribonuclease 1"/>
    <property type="match status" value="1"/>
</dbReference>
<dbReference type="GO" id="GO:0060261">
    <property type="term" value="P:positive regulation of transcription initiation by RNA polymerase II"/>
    <property type="evidence" value="ECO:0007669"/>
    <property type="project" value="EnsemblFungi"/>
</dbReference>
<dbReference type="Pfam" id="PF03159">
    <property type="entry name" value="XRN_N"/>
    <property type="match status" value="1"/>
</dbReference>
<dbReference type="InterPro" id="IPR016494">
    <property type="entry name" value="5_3_exoribonuclease_1"/>
</dbReference>
<dbReference type="GO" id="GO:0006413">
    <property type="term" value="P:translational initiation"/>
    <property type="evidence" value="ECO:0007669"/>
    <property type="project" value="EnsemblFungi"/>
</dbReference>
<keyword evidence="5" id="KW-0963">Cytoplasm</keyword>
<sequence length="1522" mass="175061">MGIPKFFRYISERWPMILQLIEGTQIPEFDNLYLDMNSFIHTCTHGNDDEGVTQKMSDEELYSRIFTYIDHLFLMIKPKKVFYMSIDGVAPRAKMNQQRSRRFRTAMDTEKALQKAMDEGEEIPKGDAFDSNCITPGTEFMAQLTRNLNYYIHDKVTNDANWRDIEVILSGHEVPGEGEHKIMDFIRNITAQEDYDVNTRHCIYGLDADLIMLGLSTHAPHFALLREEVTFGRRNNSRNKNLEEQNFYLLHLSLLREYLELEFKEIGDDLQFEFDFENILDDFILVMFVIGNDFLPNLPDLHLNKGAFPVLLQTFKEALLHVDGYINERGQINFKRLKVWLDYLSQFELMNFENDDIDVAWFNQQLENISLEGERKRQRMGKKLLIKQQKKLVGMVKPWLLKEINKEIPANLEDSDIPQLPLSVDTETLKENLDFLKKFALDLGLIIVHSKSKDTYSLKLDIDAINPSETDEQRQNRINETRKTIKKYQSAIIVEDKEELEEEKDIYNERFENWKAEYYRSKFGIKRDEPERIVEIANNYVEGLQWVLYYYYQGCPSWSWYYHFHYAPRISDLAKGLDQIIKFEQGSPLTPFQQLMAVLPERSKNLLPAAYRPLMYDPKSPILDFYPSEVQLDKNGKTADWEAVVLLPFVDENRLIEATNHCLAKLSPEEKQRNSFGKNLTFMYNPQVDNVYRTTLKGIFSDIQHNHCVALEYQPKPMEGKQFRYGLLPNAKLKTQLLAGFPTLYSLPFTNSLEYNESYVFQQPSRQQSMVLRITDIYKENNLTMKDIADRYLNKIVYTRWPYLRESKLISITDGETIHECIPNPAKNTVKIITRPLENNERKQFNSTKNSMLRSYGKQKAVILKKIDIIVQVLAVTGLVRKPNGAYVKTYASQPDYYPMQLVVENVSNHDERYIERPPKPIEKEFPINSKVIFLGDYAYGGEATVDGYSSESRLKITVKKRFLKTEPTIGKDRLKMDESMIKYYPSYVISKELQLHPLFLSKITSKFLVTDCNGSHVNVGIPIKFEARHQKVLGYARRNIKGWDYSNVAVALIKRYREMFPAFFAKLSKTSGDIPVMQDLFPDLSSRAIMSMLDDIKQWIKFSTENFVVVSLESNSLTKASIRACEDYIEKYSSSIEQHETKQLAKVPREAVLSPRVSFSQLRAQKFDLGDRVVYIQDSGKVPLFSKGTVVGYTTLGLSLSIQVLFDHEIVAGNKFGGRLRTKRGIGLDASFLLNITNRQFIYHSKASKKVSQVDNSKSAKQQKNTNAKPKPETKQAKQPRREKPEDPAAKELLSYIKKGDKTQKNSTERKTSEKSFKDPQAKNNTEVVEIEQLNLTENQAEPTLANAANLYSAVTNQYDSSTGNPIIPMSNTGAAPGVSLPYFVPNGQIPYGVPPNPPMFPMGVPMQGPPMPNGMMPPPQFANPNMHMNPLPPTSNISIAIDKEGSKDLLKSVRRKPDQRNKDNNSGRNENKSGHFGSKSNRKTDTNAPKKSSGKPRKPGKKIASGFESKKNETDTRAEF</sequence>
<proteinExistence type="inferred from homology"/>
<evidence type="ECO:0000259" key="10">
    <source>
        <dbReference type="Pfam" id="PF18129"/>
    </source>
</evidence>